<dbReference type="GeneID" id="9097397"/>
<dbReference type="RefSeq" id="XP_002794256.2">
    <property type="nucleotide sequence ID" value="XM_002794210.2"/>
</dbReference>
<feature type="chain" id="PRO_5002910182" description="chitinase" evidence="15">
    <location>
        <begin position="23"/>
        <end position="192"/>
    </location>
</feature>
<dbReference type="STRING" id="502779.C1GZA5"/>
<evidence type="ECO:0000313" key="17">
    <source>
        <dbReference type="EMBL" id="EEH41928.2"/>
    </source>
</evidence>
<feature type="signal peptide" evidence="15">
    <location>
        <begin position="1"/>
        <end position="22"/>
    </location>
</feature>
<evidence type="ECO:0000259" key="16">
    <source>
        <dbReference type="PROSITE" id="PS51910"/>
    </source>
</evidence>
<comment type="subcellular location">
    <subcellularLocation>
        <location evidence="2">Cell membrane</location>
        <topology evidence="2">Lipid-anchor</topology>
        <topology evidence="2">GPI-anchor</topology>
    </subcellularLocation>
</comment>
<feature type="domain" description="GH18" evidence="16">
    <location>
        <begin position="30"/>
        <end position="192"/>
    </location>
</feature>
<evidence type="ECO:0000256" key="3">
    <source>
        <dbReference type="ARBA" id="ARBA00012729"/>
    </source>
</evidence>
<evidence type="ECO:0000256" key="4">
    <source>
        <dbReference type="ARBA" id="ARBA00022475"/>
    </source>
</evidence>
<dbReference type="InterPro" id="IPR001223">
    <property type="entry name" value="Glyco_hydro18_cat"/>
</dbReference>
<keyword evidence="6 13" id="KW-0378">Hydrolase</keyword>
<dbReference type="PROSITE" id="PS01095">
    <property type="entry name" value="GH18_1"/>
    <property type="match status" value="1"/>
</dbReference>
<keyword evidence="5" id="KW-0325">Glycoprotein</keyword>
<evidence type="ECO:0000256" key="14">
    <source>
        <dbReference type="RuleBase" id="RU004453"/>
    </source>
</evidence>
<dbReference type="Pfam" id="PF00704">
    <property type="entry name" value="Glyco_hydro_18"/>
    <property type="match status" value="1"/>
</dbReference>
<evidence type="ECO:0000256" key="5">
    <source>
        <dbReference type="ARBA" id="ARBA00022622"/>
    </source>
</evidence>
<comment type="catalytic activity">
    <reaction evidence="1">
        <text>Random endo-hydrolysis of N-acetyl-beta-D-glucosaminide (1-&gt;4)-beta-linkages in chitin and chitodextrins.</text>
        <dbReference type="EC" id="3.2.1.14"/>
    </reaction>
</comment>
<dbReference type="PANTHER" id="PTHR45708">
    <property type="entry name" value="ENDOCHITINASE"/>
    <property type="match status" value="1"/>
</dbReference>
<evidence type="ECO:0000256" key="15">
    <source>
        <dbReference type="SAM" id="SignalP"/>
    </source>
</evidence>
<dbReference type="GO" id="GO:0005576">
    <property type="term" value="C:extracellular region"/>
    <property type="evidence" value="ECO:0007669"/>
    <property type="project" value="TreeGrafter"/>
</dbReference>
<evidence type="ECO:0000256" key="12">
    <source>
        <dbReference type="ARBA" id="ARBA00023326"/>
    </source>
</evidence>
<sequence>MVLKNLLTAAVAVSSLLHSATAILNLQSRTNLVAYYGQAPNQPRLRHICANDRFTNVIVLGFVNVFPERGKGGYPGTNFGNQCSAEVFKNKDGVETQLLSGCQNLIEDIPVCQEIGIKVLLSLGGGVGNYTVTNKRAGEKFADFLWGAFGPKTPEWGNGPRPFGDVVVDGFDFDIEHNESFGKNVIALSIEG</sequence>
<keyword evidence="5" id="KW-0336">GPI-anchor</keyword>
<evidence type="ECO:0000256" key="9">
    <source>
        <dbReference type="ARBA" id="ARBA00023277"/>
    </source>
</evidence>
<keyword evidence="12" id="KW-0624">Polysaccharide degradation</keyword>
<dbReference type="AlphaFoldDB" id="C1GZA5"/>
<dbReference type="Gene3D" id="3.20.20.80">
    <property type="entry name" value="Glycosidases"/>
    <property type="match status" value="1"/>
</dbReference>
<organism evidence="17 18">
    <name type="scientific">Paracoccidioides lutzii (strain ATCC MYA-826 / Pb01)</name>
    <name type="common">Paracoccidioides brasiliensis</name>
    <dbReference type="NCBI Taxonomy" id="502779"/>
    <lineage>
        <taxon>Eukaryota</taxon>
        <taxon>Fungi</taxon>
        <taxon>Dikarya</taxon>
        <taxon>Ascomycota</taxon>
        <taxon>Pezizomycotina</taxon>
        <taxon>Eurotiomycetes</taxon>
        <taxon>Eurotiomycetidae</taxon>
        <taxon>Onygenales</taxon>
        <taxon>Ajellomycetaceae</taxon>
        <taxon>Paracoccidioides</taxon>
    </lineage>
</organism>
<dbReference type="GO" id="GO:0008843">
    <property type="term" value="F:endochitinase activity"/>
    <property type="evidence" value="ECO:0007669"/>
    <property type="project" value="UniProtKB-EC"/>
</dbReference>
<dbReference type="InterPro" id="IPR017853">
    <property type="entry name" value="GH"/>
</dbReference>
<dbReference type="PANTHER" id="PTHR45708:SF47">
    <property type="entry name" value="ENDOCHITINASE A"/>
    <property type="match status" value="1"/>
</dbReference>
<dbReference type="InterPro" id="IPR050542">
    <property type="entry name" value="Glycosyl_Hydrlase18_Chitinase"/>
</dbReference>
<dbReference type="PROSITE" id="PS51910">
    <property type="entry name" value="GH18_2"/>
    <property type="match status" value="1"/>
</dbReference>
<dbReference type="OrthoDB" id="6020543at2759"/>
<dbReference type="GO" id="GO:0006032">
    <property type="term" value="P:chitin catabolic process"/>
    <property type="evidence" value="ECO:0007669"/>
    <property type="project" value="UniProtKB-KW"/>
</dbReference>
<evidence type="ECO:0000256" key="6">
    <source>
        <dbReference type="ARBA" id="ARBA00022801"/>
    </source>
</evidence>
<comment type="similarity">
    <text evidence="14">Belongs to the glycosyl hydrolase 18 family.</text>
</comment>
<evidence type="ECO:0000256" key="8">
    <source>
        <dbReference type="ARBA" id="ARBA00023136"/>
    </source>
</evidence>
<keyword evidence="8" id="KW-0472">Membrane</keyword>
<dbReference type="HOGENOM" id="CLU_1421819_0_0_1"/>
<dbReference type="EMBL" id="KN294000">
    <property type="protein sequence ID" value="EEH41928.2"/>
    <property type="molecule type" value="Genomic_DNA"/>
</dbReference>
<reference evidence="17 18" key="1">
    <citation type="journal article" date="2011" name="PLoS Genet.">
        <title>Comparative genomic analysis of human fungal pathogens causing paracoccidioidomycosis.</title>
        <authorList>
            <person name="Desjardins C.A."/>
            <person name="Champion M.D."/>
            <person name="Holder J.W."/>
            <person name="Muszewska A."/>
            <person name="Goldberg J."/>
            <person name="Bailao A.M."/>
            <person name="Brigido M.M."/>
            <person name="Ferreira M.E."/>
            <person name="Garcia A.M."/>
            <person name="Grynberg M."/>
            <person name="Gujja S."/>
            <person name="Heiman D.I."/>
            <person name="Henn M.R."/>
            <person name="Kodira C.D."/>
            <person name="Leon-Narvaez H."/>
            <person name="Longo L.V."/>
            <person name="Ma L.J."/>
            <person name="Malavazi I."/>
            <person name="Matsuo A.L."/>
            <person name="Morais F.V."/>
            <person name="Pereira M."/>
            <person name="Rodriguez-Brito S."/>
            <person name="Sakthikumar S."/>
            <person name="Salem-Izacc S.M."/>
            <person name="Sykes S.M."/>
            <person name="Teixeira M.M."/>
            <person name="Vallejo M.C."/>
            <person name="Walter M.E."/>
            <person name="Yandava C."/>
            <person name="Young S."/>
            <person name="Zeng Q."/>
            <person name="Zucker J."/>
            <person name="Felipe M.S."/>
            <person name="Goldman G.H."/>
            <person name="Haas B.J."/>
            <person name="McEwen J.G."/>
            <person name="Nino-Vega G."/>
            <person name="Puccia R."/>
            <person name="San-Blas G."/>
            <person name="Soares C.M."/>
            <person name="Birren B.W."/>
            <person name="Cuomo C.A."/>
        </authorList>
    </citation>
    <scope>NUCLEOTIDE SEQUENCE [LARGE SCALE GENOMIC DNA]</scope>
    <source>
        <strain evidence="18">ATCC MYA-826 / Pb01</strain>
    </source>
</reference>
<accession>C1GZA5</accession>
<dbReference type="GO" id="GO:0098552">
    <property type="term" value="C:side of membrane"/>
    <property type="evidence" value="ECO:0007669"/>
    <property type="project" value="UniProtKB-KW"/>
</dbReference>
<dbReference type="GO" id="GO:0005886">
    <property type="term" value="C:plasma membrane"/>
    <property type="evidence" value="ECO:0007669"/>
    <property type="project" value="UniProtKB-SubCell"/>
</dbReference>
<evidence type="ECO:0000256" key="1">
    <source>
        <dbReference type="ARBA" id="ARBA00000822"/>
    </source>
</evidence>
<keyword evidence="11 13" id="KW-0326">Glycosidase</keyword>
<dbReference type="EC" id="3.2.1.14" evidence="3"/>
<evidence type="ECO:0000256" key="11">
    <source>
        <dbReference type="ARBA" id="ARBA00023295"/>
    </source>
</evidence>
<dbReference type="KEGG" id="pbl:PAAG_03849"/>
<evidence type="ECO:0000256" key="7">
    <source>
        <dbReference type="ARBA" id="ARBA00023024"/>
    </source>
</evidence>
<keyword evidence="4" id="KW-1003">Cell membrane</keyword>
<dbReference type="GO" id="GO:0000272">
    <property type="term" value="P:polysaccharide catabolic process"/>
    <property type="evidence" value="ECO:0007669"/>
    <property type="project" value="UniProtKB-KW"/>
</dbReference>
<dbReference type="eggNOG" id="KOG4701">
    <property type="taxonomic scope" value="Eukaryota"/>
</dbReference>
<keyword evidence="9" id="KW-0119">Carbohydrate metabolism</keyword>
<dbReference type="OMA" id="GADNKHC"/>
<dbReference type="VEuPathDB" id="FungiDB:PAAG_03849"/>
<keyword evidence="18" id="KW-1185">Reference proteome</keyword>
<evidence type="ECO:0000313" key="18">
    <source>
        <dbReference type="Proteomes" id="UP000002059"/>
    </source>
</evidence>
<dbReference type="SUPFAM" id="SSF51445">
    <property type="entry name" value="(Trans)glycosidases"/>
    <property type="match status" value="1"/>
</dbReference>
<evidence type="ECO:0000256" key="10">
    <source>
        <dbReference type="ARBA" id="ARBA00023288"/>
    </source>
</evidence>
<keyword evidence="10" id="KW-0449">Lipoprotein</keyword>
<name>C1GZA5_PARBA</name>
<keyword evidence="7" id="KW-0146">Chitin degradation</keyword>
<proteinExistence type="inferred from homology"/>
<dbReference type="Proteomes" id="UP000002059">
    <property type="component" value="Partially assembled WGS sequence"/>
</dbReference>
<dbReference type="InterPro" id="IPR001579">
    <property type="entry name" value="Glyco_hydro_18_chit_AS"/>
</dbReference>
<evidence type="ECO:0000256" key="13">
    <source>
        <dbReference type="RuleBase" id="RU000489"/>
    </source>
</evidence>
<keyword evidence="15" id="KW-0732">Signal</keyword>
<evidence type="ECO:0000256" key="2">
    <source>
        <dbReference type="ARBA" id="ARBA00004609"/>
    </source>
</evidence>
<protein>
    <recommendedName>
        <fullName evidence="3">chitinase</fullName>
        <ecNumber evidence="3">3.2.1.14</ecNumber>
    </recommendedName>
</protein>
<gene>
    <name evidence="17" type="ORF">PAAG_03849</name>
</gene>